<evidence type="ECO:0000259" key="2">
    <source>
        <dbReference type="PROSITE" id="PS51925"/>
    </source>
</evidence>
<evidence type="ECO:0000313" key="4">
    <source>
        <dbReference type="Proteomes" id="UP000054845"/>
    </source>
</evidence>
<dbReference type="PROSITE" id="PS51925">
    <property type="entry name" value="SWIB_MDM2"/>
    <property type="match status" value="1"/>
</dbReference>
<dbReference type="SUPFAM" id="SSF47592">
    <property type="entry name" value="SWIB/MDM2 domain"/>
    <property type="match status" value="1"/>
</dbReference>
<feature type="compositionally biased region" description="Low complexity" evidence="1">
    <location>
        <begin position="560"/>
        <end position="578"/>
    </location>
</feature>
<dbReference type="Pfam" id="PF02201">
    <property type="entry name" value="SWIB"/>
    <property type="match status" value="1"/>
</dbReference>
<reference evidence="3 4" key="1">
    <citation type="submission" date="2014-09" db="EMBL/GenBank/DDBJ databases">
        <authorList>
            <person name="Magalhaes I.L.F."/>
            <person name="Oliveira U."/>
            <person name="Santos F.R."/>
            <person name="Vidigal T.H.D.A."/>
            <person name="Brescovit A.D."/>
            <person name="Santos A.J."/>
        </authorList>
    </citation>
    <scope>NUCLEOTIDE SEQUENCE [LARGE SCALE GENOMIC DNA]</scope>
</reference>
<dbReference type="CDD" id="cd10568">
    <property type="entry name" value="SWIB_like"/>
    <property type="match status" value="1"/>
</dbReference>
<dbReference type="Gene3D" id="1.10.245.10">
    <property type="entry name" value="SWIB/MDM2 domain"/>
    <property type="match status" value="1"/>
</dbReference>
<dbReference type="OrthoDB" id="10263741at2759"/>
<dbReference type="InterPro" id="IPR036885">
    <property type="entry name" value="SWIB_MDM2_dom_sf"/>
</dbReference>
<feature type="region of interest" description="Disordered" evidence="1">
    <location>
        <begin position="560"/>
        <end position="623"/>
    </location>
</feature>
<protein>
    <submittedName>
        <fullName evidence="3">SWI/SNF transcription activation complex subunit</fullName>
    </submittedName>
</protein>
<organism evidence="3 4">
    <name type="scientific">Ceraceosorus bombacis</name>
    <dbReference type="NCBI Taxonomy" id="401625"/>
    <lineage>
        <taxon>Eukaryota</taxon>
        <taxon>Fungi</taxon>
        <taxon>Dikarya</taxon>
        <taxon>Basidiomycota</taxon>
        <taxon>Ustilaginomycotina</taxon>
        <taxon>Exobasidiomycetes</taxon>
        <taxon>Ceraceosorales</taxon>
        <taxon>Ceraceosoraceae</taxon>
        <taxon>Ceraceosorus</taxon>
    </lineage>
</organism>
<dbReference type="SMART" id="SM00151">
    <property type="entry name" value="SWIB"/>
    <property type="match status" value="1"/>
</dbReference>
<feature type="domain" description="DM2" evidence="2">
    <location>
        <begin position="315"/>
        <end position="392"/>
    </location>
</feature>
<dbReference type="InterPro" id="IPR019835">
    <property type="entry name" value="SWIB_domain"/>
</dbReference>
<feature type="region of interest" description="Disordered" evidence="1">
    <location>
        <begin position="51"/>
        <end position="78"/>
    </location>
</feature>
<dbReference type="PANTHER" id="PTHR13844">
    <property type="entry name" value="SWI/SNF-RELATED MATRIX-ASSOCIATED ACTIN-DEPENDENT REGULATOR OF CHROMATIN SUBFAMILY D"/>
    <property type="match status" value="1"/>
</dbReference>
<proteinExistence type="predicted"/>
<keyword evidence="4" id="KW-1185">Reference proteome</keyword>
<dbReference type="EMBL" id="CCYA01000389">
    <property type="protein sequence ID" value="CEH19595.1"/>
    <property type="molecule type" value="Genomic_DNA"/>
</dbReference>
<feature type="compositionally biased region" description="Low complexity" evidence="1">
    <location>
        <begin position="161"/>
        <end position="172"/>
    </location>
</feature>
<dbReference type="Proteomes" id="UP000054845">
    <property type="component" value="Unassembled WGS sequence"/>
</dbReference>
<evidence type="ECO:0000256" key="1">
    <source>
        <dbReference type="SAM" id="MobiDB-lite"/>
    </source>
</evidence>
<evidence type="ECO:0000313" key="3">
    <source>
        <dbReference type="EMBL" id="CEH19595.1"/>
    </source>
</evidence>
<name>A0A0P1BSD0_9BASI</name>
<dbReference type="STRING" id="401625.A0A0P1BSD0"/>
<dbReference type="InterPro" id="IPR003121">
    <property type="entry name" value="SWIB_MDM2_domain"/>
</dbReference>
<feature type="compositionally biased region" description="Polar residues" evidence="1">
    <location>
        <begin position="1"/>
        <end position="10"/>
    </location>
</feature>
<accession>A0A0P1BSD0</accession>
<dbReference type="AlphaFoldDB" id="A0A0P1BSD0"/>
<sequence length="623" mass="65633">MSSNVASTPTRAPPAQRPVASLPSQAARPSAASASAALAIARKRNAADALLVPGATSGGGAGSNSSKRGRPTSRALPPSIVRHVPESAVYGDLCRVERSLDWTVARKRAEVSESISKTPKVKRILRIFLSNTCANQPFQRASADGDVPSTLEGTGVHNAENASASTEAEGSNDVGADKAQSSGDAVVTNSADVPSWTLRIEGRLVAPSNLSRAASAQAAQAAATRVGAHKFTNMVRAVVVELQRDQALHPNESNMVEWHRPVPTAVPDRSSAAVGSAGVGEPPLITTSEPALDGLEVKRTGSTPVKAKIVLYPAYTPERYALSPALAALLDVKEETRAGVIAALWGYVKANGLLDENDRRLVRCDAALGSIFNVDHILFHHMPEVVNRHLHPAQPVVIEYWIRTDVAQHKHPTAYDIEMELDDWSTRKARESVLDAFDPKGEAAQEISELDDRIAQATSTLSTRALSRDFLSTFSQNPHAHLRSWLASQSRDLDVVLGSGGLSGNGGTGTGTGSGGALAGLTDEELRRAGTFRGKWVDEAVVVLESARYAERLLGLQRGEGGPANQALPPHAHAHAQQGHGNKSSPAAAGLPHAQQVAGASQAYGNMPPPTGRPGSVVNTPRR</sequence>
<feature type="region of interest" description="Disordered" evidence="1">
    <location>
        <begin position="1"/>
        <end position="28"/>
    </location>
</feature>
<feature type="region of interest" description="Disordered" evidence="1">
    <location>
        <begin position="161"/>
        <end position="187"/>
    </location>
</feature>